<dbReference type="GO" id="GO:0004657">
    <property type="term" value="F:proline dehydrogenase activity"/>
    <property type="evidence" value="ECO:0007669"/>
    <property type="project" value="UniProtKB-EC"/>
</dbReference>
<keyword evidence="4" id="KW-0285">Flavoprotein</keyword>
<evidence type="ECO:0000256" key="4">
    <source>
        <dbReference type="ARBA" id="ARBA00022630"/>
    </source>
</evidence>
<evidence type="ECO:0000259" key="10">
    <source>
        <dbReference type="Pfam" id="PF01619"/>
    </source>
</evidence>
<dbReference type="EC" id="1.5.5.2" evidence="3"/>
<dbReference type="InterPro" id="IPR008219">
    <property type="entry name" value="PRODH_bac_arc"/>
</dbReference>
<evidence type="ECO:0000256" key="1">
    <source>
        <dbReference type="ARBA" id="ARBA00001974"/>
    </source>
</evidence>
<keyword evidence="6" id="KW-0274">FAD</keyword>
<evidence type="ECO:0000256" key="5">
    <source>
        <dbReference type="ARBA" id="ARBA00022741"/>
    </source>
</evidence>
<dbReference type="PANTHER" id="PTHR13914:SF0">
    <property type="entry name" value="PROLINE DEHYDROGENASE 1, MITOCHONDRIAL"/>
    <property type="match status" value="1"/>
</dbReference>
<accession>A0A3B0UV52</accession>
<sequence length="282" mass="31984">MKDPVSYFARRYIAGETREDAVRVAGELNENGISATIDNLGENVRDTIEAMNGLDEYRALLRAINEAGVDSTISLKLTHLGLDQSQPLAIKNVSAILKKAAKYKSFVRVDMESSAYTGAAIECVIELHKEHPNVGIAVQSYLLRSKADIERLIEEGVSVRLVKGAYKEPPDIAFAEKTRVDENYSTLMKELLLHGNNPAFATHDEALIAEAKTFAKENNIAKDAFEFQMLLGVRRKAQLQLAEEGYRIRVYVPYGKEWMAYIMRRFKERKENVWFFIKNIFE</sequence>
<dbReference type="InterPro" id="IPR015659">
    <property type="entry name" value="Proline_oxidase"/>
</dbReference>
<comment type="pathway">
    <text evidence="2">Amino-acid degradation; L-proline degradation into L-glutamate; L-glutamate from L-proline: step 1/2.</text>
</comment>
<dbReference type="InterPro" id="IPR002872">
    <property type="entry name" value="Proline_DH_dom"/>
</dbReference>
<protein>
    <recommendedName>
        <fullName evidence="3">proline dehydrogenase</fullName>
        <ecNumber evidence="3">1.5.5.2</ecNumber>
    </recommendedName>
</protein>
<dbReference type="PANTHER" id="PTHR13914">
    <property type="entry name" value="PROLINE OXIDASE"/>
    <property type="match status" value="1"/>
</dbReference>
<comment type="cofactor">
    <cofactor evidence="1">
        <name>FAD</name>
        <dbReference type="ChEBI" id="CHEBI:57692"/>
    </cofactor>
</comment>
<evidence type="ECO:0000313" key="11">
    <source>
        <dbReference type="EMBL" id="VAW34871.1"/>
    </source>
</evidence>
<keyword evidence="5" id="KW-0547">Nucleotide-binding</keyword>
<organism evidence="11">
    <name type="scientific">hydrothermal vent metagenome</name>
    <dbReference type="NCBI Taxonomy" id="652676"/>
    <lineage>
        <taxon>unclassified sequences</taxon>
        <taxon>metagenomes</taxon>
        <taxon>ecological metagenomes</taxon>
    </lineage>
</organism>
<reference evidence="11" key="1">
    <citation type="submission" date="2018-06" db="EMBL/GenBank/DDBJ databases">
        <authorList>
            <person name="Zhirakovskaya E."/>
        </authorList>
    </citation>
    <scope>NUCLEOTIDE SEQUENCE</scope>
</reference>
<keyword evidence="8" id="KW-0642">Proline metabolism</keyword>
<comment type="catalytic activity">
    <reaction evidence="9">
        <text>L-proline + a quinone = (S)-1-pyrroline-5-carboxylate + a quinol + H(+)</text>
        <dbReference type="Rhea" id="RHEA:23784"/>
        <dbReference type="ChEBI" id="CHEBI:15378"/>
        <dbReference type="ChEBI" id="CHEBI:17388"/>
        <dbReference type="ChEBI" id="CHEBI:24646"/>
        <dbReference type="ChEBI" id="CHEBI:60039"/>
        <dbReference type="ChEBI" id="CHEBI:132124"/>
        <dbReference type="EC" id="1.5.5.2"/>
    </reaction>
</comment>
<dbReference type="PIRSF" id="PIRSF000196">
    <property type="entry name" value="Pro_dehydrog"/>
    <property type="match status" value="1"/>
</dbReference>
<keyword evidence="7 11" id="KW-0560">Oxidoreductase</keyword>
<dbReference type="AlphaFoldDB" id="A0A3B0UV52"/>
<evidence type="ECO:0000256" key="6">
    <source>
        <dbReference type="ARBA" id="ARBA00022827"/>
    </source>
</evidence>
<dbReference type="SUPFAM" id="SSF51730">
    <property type="entry name" value="FAD-linked oxidoreductase"/>
    <property type="match status" value="1"/>
</dbReference>
<evidence type="ECO:0000256" key="2">
    <source>
        <dbReference type="ARBA" id="ARBA00004739"/>
    </source>
</evidence>
<dbReference type="InterPro" id="IPR029041">
    <property type="entry name" value="FAD-linked_oxidoreductase-like"/>
</dbReference>
<dbReference type="EMBL" id="UOEZ01000011">
    <property type="protein sequence ID" value="VAW34871.1"/>
    <property type="molecule type" value="Genomic_DNA"/>
</dbReference>
<dbReference type="GO" id="GO:0010133">
    <property type="term" value="P:L-proline catabolic process to L-glutamate"/>
    <property type="evidence" value="ECO:0007669"/>
    <property type="project" value="UniProtKB-UniPathway"/>
</dbReference>
<gene>
    <name evidence="11" type="ORF">MNBD_DELTA02-441</name>
</gene>
<dbReference type="UniPathway" id="UPA00261">
    <property type="reaction ID" value="UER00373"/>
</dbReference>
<evidence type="ECO:0000256" key="8">
    <source>
        <dbReference type="ARBA" id="ARBA00023062"/>
    </source>
</evidence>
<dbReference type="GO" id="GO:0000166">
    <property type="term" value="F:nucleotide binding"/>
    <property type="evidence" value="ECO:0007669"/>
    <property type="project" value="UniProtKB-KW"/>
</dbReference>
<dbReference type="Pfam" id="PF01619">
    <property type="entry name" value="Pro_dh"/>
    <property type="match status" value="1"/>
</dbReference>
<evidence type="ECO:0000256" key="7">
    <source>
        <dbReference type="ARBA" id="ARBA00023002"/>
    </source>
</evidence>
<proteinExistence type="predicted"/>
<name>A0A3B0UV52_9ZZZZ</name>
<evidence type="ECO:0000256" key="9">
    <source>
        <dbReference type="ARBA" id="ARBA00048779"/>
    </source>
</evidence>
<evidence type="ECO:0000256" key="3">
    <source>
        <dbReference type="ARBA" id="ARBA00012695"/>
    </source>
</evidence>
<dbReference type="Gene3D" id="3.20.20.220">
    <property type="match status" value="1"/>
</dbReference>
<feature type="domain" description="Proline dehydrogenase" evidence="10">
    <location>
        <begin position="24"/>
        <end position="274"/>
    </location>
</feature>